<accession>A0ACB9QRY0</accession>
<proteinExistence type="predicted"/>
<name>A0ACB9QRY0_9MYRT</name>
<sequence length="777" mass="85912">MNAPAFDDDRCLDLPPKVNSPGLSSPEFLTNGVLQYSLPQLEIQIILILFLTQLLHSYLKRFGVALIVSQLLVGILLSPAFLGSSEVVQSYVLPNKWKTNSIINALGVFGYTFFLFVTGVKMDMSMIWKVRKKSWAIGIATTFVPLFVGCPAVMLLADRRGLSSLDLMQLLSLAGIQSITSFPVIFCLLEDLQALNTELGRLALSSALVSNLAGISTTFLASFLDMTPLQAIQNVGLTIAFFLVISFVLRPAMQWMIAQTPEGRPVRDLYLNVVVFGVLLSSLASNQFGQSVLFGPFFFGLAVPDGPPLGSVISKKLDCFFVNLLLPIYITMTSIKVDLKELFPALRKMKPELLAINVIFLVKMSASVALPLFCKIPVNDAVVLALILCSKGVVELSYFRFMSEKHDLSKQKLDLAVTSVLLNALFVPLLVRHLMSRSKKLGGYQRRDVMSLKANAVLPILTCIYRPSDIEATINLIDSFNPRIESPVEIHVLRLIKLIGQSTPLFISHQKQRKVMGNKAYSDNVIVAFTNYMRSSSGVMQASIFTAVSPPKLMQEDVSYLALDKITSLIILPFHKKWSKVDGYVEQEDAQLRSLNCNVLERGPCSVAILIDRGRRQSRGDDATLTVGMFFLGGNDDREALALAKRMAKNPNVHLRVIHFRLRDADNKGSNISWEGILDLEALKDIKDGKTWGNVTYTLRVVEEGPETARVIRSISYKFDTVVVGRRYGVESGETKGLSAWAELPELGILGDLLASSDIDTKANILVIQQQKNPASR</sequence>
<gene>
    <name evidence="1" type="ORF">MLD38_017428</name>
</gene>
<protein>
    <submittedName>
        <fullName evidence="1">Uncharacterized protein</fullName>
    </submittedName>
</protein>
<evidence type="ECO:0000313" key="1">
    <source>
        <dbReference type="EMBL" id="KAI4368927.1"/>
    </source>
</evidence>
<comment type="caution">
    <text evidence="1">The sequence shown here is derived from an EMBL/GenBank/DDBJ whole genome shotgun (WGS) entry which is preliminary data.</text>
</comment>
<dbReference type="EMBL" id="CM042884">
    <property type="protein sequence ID" value="KAI4368927.1"/>
    <property type="molecule type" value="Genomic_DNA"/>
</dbReference>
<organism evidence="1 2">
    <name type="scientific">Melastoma candidum</name>
    <dbReference type="NCBI Taxonomy" id="119954"/>
    <lineage>
        <taxon>Eukaryota</taxon>
        <taxon>Viridiplantae</taxon>
        <taxon>Streptophyta</taxon>
        <taxon>Embryophyta</taxon>
        <taxon>Tracheophyta</taxon>
        <taxon>Spermatophyta</taxon>
        <taxon>Magnoliopsida</taxon>
        <taxon>eudicotyledons</taxon>
        <taxon>Gunneridae</taxon>
        <taxon>Pentapetalae</taxon>
        <taxon>rosids</taxon>
        <taxon>malvids</taxon>
        <taxon>Myrtales</taxon>
        <taxon>Melastomataceae</taxon>
        <taxon>Melastomatoideae</taxon>
        <taxon>Melastomateae</taxon>
        <taxon>Melastoma</taxon>
    </lineage>
</organism>
<keyword evidence="2" id="KW-1185">Reference proteome</keyword>
<dbReference type="Proteomes" id="UP001057402">
    <property type="component" value="Chromosome 5"/>
</dbReference>
<evidence type="ECO:0000313" key="2">
    <source>
        <dbReference type="Proteomes" id="UP001057402"/>
    </source>
</evidence>
<reference evidence="2" key="1">
    <citation type="journal article" date="2023" name="Front. Plant Sci.">
        <title>Chromosomal-level genome assembly of Melastoma candidum provides insights into trichome evolution.</title>
        <authorList>
            <person name="Zhong Y."/>
            <person name="Wu W."/>
            <person name="Sun C."/>
            <person name="Zou P."/>
            <person name="Liu Y."/>
            <person name="Dai S."/>
            <person name="Zhou R."/>
        </authorList>
    </citation>
    <scope>NUCLEOTIDE SEQUENCE [LARGE SCALE GENOMIC DNA]</scope>
</reference>